<comment type="caution">
    <text evidence="2">The sequence shown here is derived from an EMBL/GenBank/DDBJ whole genome shotgun (WGS) entry which is preliminary data.</text>
</comment>
<feature type="non-terminal residue" evidence="2">
    <location>
        <position position="125"/>
    </location>
</feature>
<feature type="non-terminal residue" evidence="2">
    <location>
        <position position="1"/>
    </location>
</feature>
<evidence type="ECO:0000313" key="3">
    <source>
        <dbReference type="Proteomes" id="UP000789405"/>
    </source>
</evidence>
<keyword evidence="3" id="KW-1185">Reference proteome</keyword>
<dbReference type="OrthoDB" id="10415471at2759"/>
<evidence type="ECO:0000313" key="2">
    <source>
        <dbReference type="EMBL" id="CAG8814996.1"/>
    </source>
</evidence>
<reference evidence="2" key="1">
    <citation type="submission" date="2021-06" db="EMBL/GenBank/DDBJ databases">
        <authorList>
            <person name="Kallberg Y."/>
            <person name="Tangrot J."/>
            <person name="Rosling A."/>
        </authorList>
    </citation>
    <scope>NUCLEOTIDE SEQUENCE</scope>
    <source>
        <strain evidence="2">MA453B</strain>
    </source>
</reference>
<organism evidence="2 3">
    <name type="scientific">Dentiscutata erythropus</name>
    <dbReference type="NCBI Taxonomy" id="1348616"/>
    <lineage>
        <taxon>Eukaryota</taxon>
        <taxon>Fungi</taxon>
        <taxon>Fungi incertae sedis</taxon>
        <taxon>Mucoromycota</taxon>
        <taxon>Glomeromycotina</taxon>
        <taxon>Glomeromycetes</taxon>
        <taxon>Diversisporales</taxon>
        <taxon>Gigasporaceae</taxon>
        <taxon>Dentiscutata</taxon>
    </lineage>
</organism>
<dbReference type="EMBL" id="CAJVPY010052012">
    <property type="protein sequence ID" value="CAG8814996.1"/>
    <property type="molecule type" value="Genomic_DNA"/>
</dbReference>
<accession>A0A9N9K8A7</accession>
<dbReference type="AlphaFoldDB" id="A0A9N9K8A7"/>
<feature type="region of interest" description="Disordered" evidence="1">
    <location>
        <begin position="36"/>
        <end position="60"/>
    </location>
</feature>
<dbReference type="Proteomes" id="UP000789405">
    <property type="component" value="Unassembled WGS sequence"/>
</dbReference>
<sequence>QWPIDGDLEGCILARYIPNIGEWTIFTHTQLEKLQKREIKKPTPHTSTPTTPISDWYIPPPNPAHRLSKESLIKQLHLRCVKIDEKENKHELVKKLESKLMINMHANNEVLVEVLMDKVDNKTQQ</sequence>
<proteinExistence type="predicted"/>
<gene>
    <name evidence="2" type="ORF">DERYTH_LOCUS26049</name>
</gene>
<evidence type="ECO:0000256" key="1">
    <source>
        <dbReference type="SAM" id="MobiDB-lite"/>
    </source>
</evidence>
<name>A0A9N9K8A7_9GLOM</name>
<protein>
    <submittedName>
        <fullName evidence="2">4900_t:CDS:1</fullName>
    </submittedName>
</protein>